<accession>A0A5B7DVE6</accession>
<evidence type="ECO:0000313" key="1">
    <source>
        <dbReference type="EMBL" id="MPC25652.1"/>
    </source>
</evidence>
<reference evidence="1 2" key="1">
    <citation type="submission" date="2019-05" db="EMBL/GenBank/DDBJ databases">
        <title>Another draft genome of Portunus trituberculatus and its Hox gene families provides insights of decapod evolution.</title>
        <authorList>
            <person name="Jeong J.-H."/>
            <person name="Song I."/>
            <person name="Kim S."/>
            <person name="Choi T."/>
            <person name="Kim D."/>
            <person name="Ryu S."/>
            <person name="Kim W."/>
        </authorList>
    </citation>
    <scope>NUCLEOTIDE SEQUENCE [LARGE SCALE GENOMIC DNA]</scope>
    <source>
        <tissue evidence="1">Muscle</tissue>
    </source>
</reference>
<name>A0A5B7DVE6_PORTR</name>
<dbReference type="EMBL" id="VSRR010001491">
    <property type="protein sequence ID" value="MPC25652.1"/>
    <property type="molecule type" value="Genomic_DNA"/>
</dbReference>
<evidence type="ECO:0000313" key="2">
    <source>
        <dbReference type="Proteomes" id="UP000324222"/>
    </source>
</evidence>
<dbReference type="Proteomes" id="UP000324222">
    <property type="component" value="Unassembled WGS sequence"/>
</dbReference>
<keyword evidence="2" id="KW-1185">Reference proteome</keyword>
<dbReference type="AlphaFoldDB" id="A0A5B7DVE6"/>
<organism evidence="1 2">
    <name type="scientific">Portunus trituberculatus</name>
    <name type="common">Swimming crab</name>
    <name type="synonym">Neptunus trituberculatus</name>
    <dbReference type="NCBI Taxonomy" id="210409"/>
    <lineage>
        <taxon>Eukaryota</taxon>
        <taxon>Metazoa</taxon>
        <taxon>Ecdysozoa</taxon>
        <taxon>Arthropoda</taxon>
        <taxon>Crustacea</taxon>
        <taxon>Multicrustacea</taxon>
        <taxon>Malacostraca</taxon>
        <taxon>Eumalacostraca</taxon>
        <taxon>Eucarida</taxon>
        <taxon>Decapoda</taxon>
        <taxon>Pleocyemata</taxon>
        <taxon>Brachyura</taxon>
        <taxon>Eubrachyura</taxon>
        <taxon>Portunoidea</taxon>
        <taxon>Portunidae</taxon>
        <taxon>Portuninae</taxon>
        <taxon>Portunus</taxon>
    </lineage>
</organism>
<comment type="caution">
    <text evidence="1">The sequence shown here is derived from an EMBL/GenBank/DDBJ whole genome shotgun (WGS) entry which is preliminary data.</text>
</comment>
<protein>
    <submittedName>
        <fullName evidence="1">Uncharacterized protein</fullName>
    </submittedName>
</protein>
<gene>
    <name evidence="1" type="ORF">E2C01_018773</name>
</gene>
<proteinExistence type="predicted"/>
<sequence length="110" mass="12447">MWAWMGWKMRAGRRRTVFSPQPPVCTPAREGKWGNHGVPAHSPELLLDVVSASEHLLAEGHHVWGLGQVEVFVTPHFACGSAARLHLVYKQRRARLCVGHVLFYRMVPDI</sequence>